<protein>
    <submittedName>
        <fullName evidence="8">8-amino-7-oxononanoate synthase</fullName>
    </submittedName>
</protein>
<dbReference type="EMBL" id="QHKM01000001">
    <property type="protein sequence ID" value="RAK69414.1"/>
    <property type="molecule type" value="Genomic_DNA"/>
</dbReference>
<keyword evidence="5 6" id="KW-0663">Pyridoxal phosphate</keyword>
<evidence type="ECO:0000313" key="8">
    <source>
        <dbReference type="EMBL" id="RAK69414.1"/>
    </source>
</evidence>
<evidence type="ECO:0000259" key="7">
    <source>
        <dbReference type="Pfam" id="PF00155"/>
    </source>
</evidence>
<proteinExistence type="inferred from homology"/>
<dbReference type="InterPro" id="IPR015422">
    <property type="entry name" value="PyrdxlP-dep_Trfase_small"/>
</dbReference>
<dbReference type="Pfam" id="PF00155">
    <property type="entry name" value="Aminotran_1_2"/>
    <property type="match status" value="1"/>
</dbReference>
<dbReference type="PANTHER" id="PTHR13693:SF77">
    <property type="entry name" value="8-AMINO-7-OXONONANOATE SYNTHASE"/>
    <property type="match status" value="1"/>
</dbReference>
<evidence type="ECO:0000256" key="6">
    <source>
        <dbReference type="RuleBase" id="RU003693"/>
    </source>
</evidence>
<evidence type="ECO:0000256" key="5">
    <source>
        <dbReference type="ARBA" id="ARBA00022898"/>
    </source>
</evidence>
<dbReference type="GO" id="GO:0009102">
    <property type="term" value="P:biotin biosynthetic process"/>
    <property type="evidence" value="ECO:0007669"/>
    <property type="project" value="TreeGrafter"/>
</dbReference>
<dbReference type="SUPFAM" id="SSF53383">
    <property type="entry name" value="PLP-dependent transferases"/>
    <property type="match status" value="1"/>
</dbReference>
<dbReference type="PANTHER" id="PTHR13693">
    <property type="entry name" value="CLASS II AMINOTRANSFERASE/8-AMINO-7-OXONONANOATE SYNTHASE"/>
    <property type="match status" value="1"/>
</dbReference>
<dbReference type="Gene3D" id="3.90.1150.10">
    <property type="entry name" value="Aspartate Aminotransferase, domain 1"/>
    <property type="match status" value="1"/>
</dbReference>
<comment type="pathway">
    <text evidence="2">Lipid metabolism.</text>
</comment>
<dbReference type="Proteomes" id="UP000248553">
    <property type="component" value="Unassembled WGS sequence"/>
</dbReference>
<dbReference type="GO" id="GO:0030170">
    <property type="term" value="F:pyridoxal phosphate binding"/>
    <property type="evidence" value="ECO:0007669"/>
    <property type="project" value="InterPro"/>
</dbReference>
<dbReference type="GO" id="GO:0016740">
    <property type="term" value="F:transferase activity"/>
    <property type="evidence" value="ECO:0007669"/>
    <property type="project" value="UniProtKB-KW"/>
</dbReference>
<dbReference type="InterPro" id="IPR015424">
    <property type="entry name" value="PyrdxlP-dep_Trfase"/>
</dbReference>
<evidence type="ECO:0000256" key="3">
    <source>
        <dbReference type="ARBA" id="ARBA00010008"/>
    </source>
</evidence>
<evidence type="ECO:0000256" key="2">
    <source>
        <dbReference type="ARBA" id="ARBA00005189"/>
    </source>
</evidence>
<dbReference type="InterPro" id="IPR050087">
    <property type="entry name" value="AON_synthase_class-II"/>
</dbReference>
<evidence type="ECO:0000313" key="9">
    <source>
        <dbReference type="Proteomes" id="UP000248553"/>
    </source>
</evidence>
<evidence type="ECO:0000256" key="4">
    <source>
        <dbReference type="ARBA" id="ARBA00022679"/>
    </source>
</evidence>
<sequence length="387" mass="40112">MPEASSLLDRLARQLQQREQAGTRRRLPPAPAAALVDFASNDYLGLSRHPALRAAVQQAVAGEQAGLGSTGARLLTGNSAAAEALEARIAALHAAEAALLFTSGYAANHGFFAAVPQRADVILYDEASHASVKDGIRGSFATAYGFRHNDGADLRRRLAGLPLPAGASVFVAVEAVYSMGGDQAPLRELAAICQDCGAHLVVDEAHSVGVYGPQGAGLVAELGLQAQVLARVVTFGKALGGQGAAVVGPALLRDYLLNFSRPFIYTTALPAYTVAALQAAYELLPSLDAERQLLRSRAAYLAGQLATLPGAEAPAGPGVIQPLRLPQLSSAQVRAVAARVQQAGFDVRAIVPPTVPAGQQCLRIIVHSFNSESDIDGLVSALRAALA</sequence>
<dbReference type="InterPro" id="IPR001917">
    <property type="entry name" value="Aminotrans_II_pyridoxalP_BS"/>
</dbReference>
<accession>A0A328BU56</accession>
<gene>
    <name evidence="8" type="ORF">DLM85_00680</name>
</gene>
<comment type="similarity">
    <text evidence="3">Belongs to the class-II pyridoxal-phosphate-dependent aminotransferase family. BioF subfamily.</text>
</comment>
<comment type="cofactor">
    <cofactor evidence="1 6">
        <name>pyridoxal 5'-phosphate</name>
        <dbReference type="ChEBI" id="CHEBI:597326"/>
    </cofactor>
</comment>
<organism evidence="8 9">
    <name type="scientific">Hymenobacter edaphi</name>
    <dbReference type="NCBI Taxonomy" id="2211146"/>
    <lineage>
        <taxon>Bacteria</taxon>
        <taxon>Pseudomonadati</taxon>
        <taxon>Bacteroidota</taxon>
        <taxon>Cytophagia</taxon>
        <taxon>Cytophagales</taxon>
        <taxon>Hymenobacteraceae</taxon>
        <taxon>Hymenobacter</taxon>
    </lineage>
</organism>
<dbReference type="OrthoDB" id="9807157at2"/>
<dbReference type="PROSITE" id="PS00599">
    <property type="entry name" value="AA_TRANSFER_CLASS_2"/>
    <property type="match status" value="1"/>
</dbReference>
<dbReference type="RefSeq" id="WP_111476150.1">
    <property type="nucleotide sequence ID" value="NZ_QHKM01000001.1"/>
</dbReference>
<dbReference type="AlphaFoldDB" id="A0A328BU56"/>
<reference evidence="9" key="1">
    <citation type="submission" date="2018-05" db="EMBL/GenBank/DDBJ databases">
        <authorList>
            <person name="Nie L."/>
        </authorList>
    </citation>
    <scope>NUCLEOTIDE SEQUENCE [LARGE SCALE GENOMIC DNA]</scope>
    <source>
        <strain evidence="9">NL</strain>
    </source>
</reference>
<feature type="domain" description="Aminotransferase class I/classII large" evidence="7">
    <location>
        <begin position="35"/>
        <end position="381"/>
    </location>
</feature>
<dbReference type="Gene3D" id="3.40.640.10">
    <property type="entry name" value="Type I PLP-dependent aspartate aminotransferase-like (Major domain)"/>
    <property type="match status" value="1"/>
</dbReference>
<dbReference type="InterPro" id="IPR004839">
    <property type="entry name" value="Aminotransferase_I/II_large"/>
</dbReference>
<name>A0A328BU56_9BACT</name>
<comment type="caution">
    <text evidence="8">The sequence shown here is derived from an EMBL/GenBank/DDBJ whole genome shotgun (WGS) entry which is preliminary data.</text>
</comment>
<keyword evidence="4" id="KW-0808">Transferase</keyword>
<evidence type="ECO:0000256" key="1">
    <source>
        <dbReference type="ARBA" id="ARBA00001933"/>
    </source>
</evidence>
<dbReference type="InterPro" id="IPR015421">
    <property type="entry name" value="PyrdxlP-dep_Trfase_major"/>
</dbReference>
<keyword evidence="9" id="KW-1185">Reference proteome</keyword>